<dbReference type="Gene3D" id="3.30.470.20">
    <property type="entry name" value="ATP-grasp fold, B domain"/>
    <property type="match status" value="1"/>
</dbReference>
<comment type="cofactor">
    <cofactor evidence="1">
        <name>biotin</name>
        <dbReference type="ChEBI" id="CHEBI:57586"/>
    </cofactor>
</comment>
<dbReference type="Pfam" id="PF02626">
    <property type="entry name" value="CT_A_B"/>
    <property type="match status" value="1"/>
</dbReference>
<feature type="domain" description="ATP-grasp" evidence="8">
    <location>
        <begin position="123"/>
        <end position="325"/>
    </location>
</feature>
<dbReference type="PROSITE" id="PS00867">
    <property type="entry name" value="CPSASE_2"/>
    <property type="match status" value="1"/>
</dbReference>
<dbReference type="SUPFAM" id="SSF51230">
    <property type="entry name" value="Single hybrid motif"/>
    <property type="match status" value="1"/>
</dbReference>
<dbReference type="PANTHER" id="PTHR18866:SF128">
    <property type="entry name" value="UREA AMIDOLYASE"/>
    <property type="match status" value="1"/>
</dbReference>
<dbReference type="FunFam" id="3.30.1490.20:FF:000003">
    <property type="entry name" value="acetyl-CoA carboxylase isoform X1"/>
    <property type="match status" value="1"/>
</dbReference>
<dbReference type="InterPro" id="IPR003778">
    <property type="entry name" value="CT_A_B"/>
</dbReference>
<dbReference type="PROSITE" id="PS50979">
    <property type="entry name" value="BC"/>
    <property type="match status" value="1"/>
</dbReference>
<dbReference type="Gene3D" id="3.30.1360.40">
    <property type="match status" value="1"/>
</dbReference>
<reference evidence="10 11" key="1">
    <citation type="journal article" date="2016" name="Proc. Natl. Acad. Sci. U.S.A.">
        <title>Comparative genomics of biotechnologically important yeasts.</title>
        <authorList>
            <person name="Riley R."/>
            <person name="Haridas S."/>
            <person name="Wolfe K.H."/>
            <person name="Lopes M.R."/>
            <person name="Hittinger C.T."/>
            <person name="Goeker M."/>
            <person name="Salamov A.A."/>
            <person name="Wisecaver J.H."/>
            <person name="Long T.M."/>
            <person name="Calvey C.H."/>
            <person name="Aerts A.L."/>
            <person name="Barry K.W."/>
            <person name="Choi C."/>
            <person name="Clum A."/>
            <person name="Coughlan A.Y."/>
            <person name="Deshpande S."/>
            <person name="Douglass A.P."/>
            <person name="Hanson S.J."/>
            <person name="Klenk H.-P."/>
            <person name="LaButti K.M."/>
            <person name="Lapidus A."/>
            <person name="Lindquist E.A."/>
            <person name="Lipzen A.M."/>
            <person name="Meier-Kolthoff J.P."/>
            <person name="Ohm R.A."/>
            <person name="Otillar R.P."/>
            <person name="Pangilinan J.L."/>
            <person name="Peng Y."/>
            <person name="Rokas A."/>
            <person name="Rosa C.A."/>
            <person name="Scheuner C."/>
            <person name="Sibirny A.A."/>
            <person name="Slot J.C."/>
            <person name="Stielow J.B."/>
            <person name="Sun H."/>
            <person name="Kurtzman C.P."/>
            <person name="Blackwell M."/>
            <person name="Grigoriev I.V."/>
            <person name="Jeffries T.W."/>
        </authorList>
    </citation>
    <scope>NUCLEOTIDE SEQUENCE [LARGE SCALE GENOMIC DNA]</scope>
    <source>
        <strain evidence="10 11">NRRL Y-2026</strain>
    </source>
</reference>
<dbReference type="SUPFAM" id="SSF50891">
    <property type="entry name" value="Cyclophilin-like"/>
    <property type="match status" value="2"/>
</dbReference>
<accession>A0A1E3NEP2</accession>
<dbReference type="SUPFAM" id="SSF52440">
    <property type="entry name" value="PreATP-grasp domain"/>
    <property type="match status" value="1"/>
</dbReference>
<evidence type="ECO:0000256" key="4">
    <source>
        <dbReference type="ARBA" id="ARBA00022801"/>
    </source>
</evidence>
<dbReference type="Gene3D" id="2.40.100.10">
    <property type="entry name" value="Cyclophilin-like"/>
    <property type="match status" value="2"/>
</dbReference>
<organism evidence="10 11">
    <name type="scientific">Pichia membranifaciens NRRL Y-2026</name>
    <dbReference type="NCBI Taxonomy" id="763406"/>
    <lineage>
        <taxon>Eukaryota</taxon>
        <taxon>Fungi</taxon>
        <taxon>Dikarya</taxon>
        <taxon>Ascomycota</taxon>
        <taxon>Saccharomycotina</taxon>
        <taxon>Pichiomycetes</taxon>
        <taxon>Pichiales</taxon>
        <taxon>Pichiaceae</taxon>
        <taxon>Pichia</taxon>
    </lineage>
</organism>
<keyword evidence="3 7" id="KW-0547">Nucleotide-binding</keyword>
<evidence type="ECO:0000256" key="2">
    <source>
        <dbReference type="ARBA" id="ARBA00022598"/>
    </source>
</evidence>
<evidence type="ECO:0000256" key="7">
    <source>
        <dbReference type="PROSITE-ProRule" id="PRU00409"/>
    </source>
</evidence>
<keyword evidence="11" id="KW-1185">Reference proteome</keyword>
<dbReference type="GO" id="GO:0044281">
    <property type="term" value="P:small molecule metabolic process"/>
    <property type="evidence" value="ECO:0007669"/>
    <property type="project" value="UniProtKB-ARBA"/>
</dbReference>
<dbReference type="InterPro" id="IPR011764">
    <property type="entry name" value="Biotin_carboxylation_dom"/>
</dbReference>
<dbReference type="SMART" id="SM00796">
    <property type="entry name" value="AHS1"/>
    <property type="match status" value="1"/>
</dbReference>
<dbReference type="GO" id="GO:0016874">
    <property type="term" value="F:ligase activity"/>
    <property type="evidence" value="ECO:0007669"/>
    <property type="project" value="UniProtKB-KW"/>
</dbReference>
<dbReference type="STRING" id="763406.A0A1E3NEP2"/>
<evidence type="ECO:0000259" key="9">
    <source>
        <dbReference type="PROSITE" id="PS50979"/>
    </source>
</evidence>
<dbReference type="CDD" id="cd06850">
    <property type="entry name" value="biotinyl_domain"/>
    <property type="match status" value="1"/>
</dbReference>
<dbReference type="InterPro" id="IPR005482">
    <property type="entry name" value="Biotin_COase_C"/>
</dbReference>
<dbReference type="GO" id="GO:0016787">
    <property type="term" value="F:hydrolase activity"/>
    <property type="evidence" value="ECO:0007669"/>
    <property type="project" value="UniProtKB-KW"/>
</dbReference>
<evidence type="ECO:0000256" key="3">
    <source>
        <dbReference type="ARBA" id="ARBA00022741"/>
    </source>
</evidence>
<evidence type="ECO:0000256" key="6">
    <source>
        <dbReference type="ARBA" id="ARBA00023267"/>
    </source>
</evidence>
<evidence type="ECO:0000259" key="8">
    <source>
        <dbReference type="PROSITE" id="PS50975"/>
    </source>
</evidence>
<dbReference type="GO" id="GO:0046872">
    <property type="term" value="F:metal ion binding"/>
    <property type="evidence" value="ECO:0007669"/>
    <property type="project" value="InterPro"/>
</dbReference>
<dbReference type="GeneID" id="30178541"/>
<dbReference type="InterPro" id="IPR003833">
    <property type="entry name" value="CT_C_D"/>
</dbReference>
<feature type="domain" description="Biotin carboxylation" evidence="9">
    <location>
        <begin position="5"/>
        <end position="473"/>
    </location>
</feature>
<dbReference type="EMBL" id="KV454006">
    <property type="protein sequence ID" value="ODQ44615.1"/>
    <property type="molecule type" value="Genomic_DNA"/>
</dbReference>
<keyword evidence="4" id="KW-0378">Hydrolase</keyword>
<dbReference type="GO" id="GO:0005524">
    <property type="term" value="F:ATP binding"/>
    <property type="evidence" value="ECO:0007669"/>
    <property type="project" value="UniProtKB-UniRule"/>
</dbReference>
<dbReference type="Pfam" id="PF00289">
    <property type="entry name" value="Biotin_carb_N"/>
    <property type="match status" value="1"/>
</dbReference>
<dbReference type="RefSeq" id="XP_019015728.1">
    <property type="nucleotide sequence ID" value="XM_019161854.1"/>
</dbReference>
<dbReference type="InterPro" id="IPR011761">
    <property type="entry name" value="ATP-grasp"/>
</dbReference>
<evidence type="ECO:0000313" key="11">
    <source>
        <dbReference type="Proteomes" id="UP000094455"/>
    </source>
</evidence>
<dbReference type="AlphaFoldDB" id="A0A1E3NEP2"/>
<dbReference type="SUPFAM" id="SSF56059">
    <property type="entry name" value="Glutathione synthetase ATP-binding domain-like"/>
    <property type="match status" value="1"/>
</dbReference>
<dbReference type="PANTHER" id="PTHR18866">
    <property type="entry name" value="CARBOXYLASE:PYRUVATE/ACETYL-COA/PROPIONYL-COA CARBOXYLASE"/>
    <property type="match status" value="1"/>
</dbReference>
<proteinExistence type="predicted"/>
<keyword evidence="6" id="KW-0092">Biotin</keyword>
<dbReference type="SMART" id="SM00797">
    <property type="entry name" value="AHS2"/>
    <property type="match status" value="1"/>
</dbReference>
<dbReference type="PROSITE" id="PS50975">
    <property type="entry name" value="ATP_GRASP"/>
    <property type="match status" value="1"/>
</dbReference>
<dbReference type="InterPro" id="IPR050856">
    <property type="entry name" value="Biotin_carboxylase_complex"/>
</dbReference>
<name>A0A1E3NEP2_9ASCO</name>
<keyword evidence="2" id="KW-0436">Ligase</keyword>
<protein>
    <recommendedName>
        <fullName evidence="12">Urea carboxylase</fullName>
    </recommendedName>
</protein>
<evidence type="ECO:0000256" key="5">
    <source>
        <dbReference type="ARBA" id="ARBA00022840"/>
    </source>
</evidence>
<dbReference type="InterPro" id="IPR029000">
    <property type="entry name" value="Cyclophilin-like_dom_sf"/>
</dbReference>
<evidence type="ECO:0000256" key="1">
    <source>
        <dbReference type="ARBA" id="ARBA00001953"/>
    </source>
</evidence>
<dbReference type="SUPFAM" id="SSF51246">
    <property type="entry name" value="Rudiment single hybrid motif"/>
    <property type="match status" value="1"/>
</dbReference>
<dbReference type="Pfam" id="PF02682">
    <property type="entry name" value="CT_C_D"/>
    <property type="match status" value="1"/>
</dbReference>
<dbReference type="PROSITE" id="PS00866">
    <property type="entry name" value="CPSASE_1"/>
    <property type="match status" value="1"/>
</dbReference>
<dbReference type="InterPro" id="IPR005479">
    <property type="entry name" value="CPAse_ATP-bd"/>
</dbReference>
<dbReference type="Pfam" id="PF02785">
    <property type="entry name" value="Biotin_carb_C"/>
    <property type="match status" value="1"/>
</dbReference>
<keyword evidence="5 7" id="KW-0067">ATP-binding</keyword>
<dbReference type="Pfam" id="PF02786">
    <property type="entry name" value="CPSase_L_D2"/>
    <property type="match status" value="1"/>
</dbReference>
<dbReference type="InterPro" id="IPR011053">
    <property type="entry name" value="Single_hybrid_motif"/>
</dbReference>
<gene>
    <name evidence="10" type="ORF">PICMEDRAFT_18031</name>
</gene>
<dbReference type="Proteomes" id="UP000094455">
    <property type="component" value="Unassembled WGS sequence"/>
</dbReference>
<evidence type="ECO:0008006" key="12">
    <source>
        <dbReference type="Google" id="ProtNLM"/>
    </source>
</evidence>
<dbReference type="InterPro" id="IPR011054">
    <property type="entry name" value="Rudment_hybrid_motif"/>
</dbReference>
<dbReference type="InterPro" id="IPR016185">
    <property type="entry name" value="PreATP-grasp_dom_sf"/>
</dbReference>
<sequence length="1253" mass="138976">MSFQNIKRVLIANRGEIASRIIKTCKEYGLTSIAIYPKEDIESLHVSQADVAVLLSGIGANAYVDIEQIVQVAIDNEADVVIPGYGFLSENSNFAEKLAEAGIAFAGPSADSVEKFGLKHLAREIAVNSGVPIVPGTELINDVQELVSACNDIGYPVILKATAGGGGMGLKVCNSASEVETNFAEVQSRGASLFSNTGVFVEKYIQNGRHIEVQIFGNGLGNIVTFGERECSIQRRHQKVIEETPSPFVETLGKQYNLRKHLTECSKNLASSINYKSAGTVEFLVDDETGNFYFLEMNTRLQVEHGISEMVYGMDLVYFMLAQADCELSNSGIDVALLKKSLKYDEQGVEIPSGHAIEVRVYAENPIKDFAPSPGILHYVEFPDQGPSSKGNYIVRVDHWIETGGKVSPYFDPLLAKVMVWSPERTAANIIQVLKDTKIQGPINNVKYCIAILESESFRKGYTLTNFLSSFLFVPNLIEFEESGNYTTVQDLPGRPELRHGIPRSGPTDDLSLQLANIIVSNNANTEGLEFTVRGPVLKFHSNAIIAFGGAKFNIMLNEKVEVPMFTELFVPKGSVIDVGETQDKSSKCYMAVRGGLTGVADYLGSKSCTPALNLGGHQGRTFLPGDCLEIEICDIDIDGFKTGYELPTGLIPKFDNEEVVVRMISGPHDTTDIASEKGLETVYSHAYKVNFNSNRGAIRLDGPAFDFSRQDGGDGGGHPSNTLEYPYPCCGLSTVGSILVLSGVDGATLSGFTCISVPCEVDFRRFGQASVNGTIKFKLISYDDAIRLLKLRLKFLEIASTRPTKVNDDLFSKYDELDSYEPINSKLGSFLYRREETEELPQVTFRQGGERMILIDFGITKFSLFNNGRQHVFSMEIEKQLKGQFNSIECSSGAMCVTFNPLKIEKAKLLKKLIDIEANISAIEKLKVPSHVFKLPVCFNHSALDHCIKRYTHSQRPHAPYLPSNAEYLMRANCIETFDEFKSYIVGKPEVVVAVSFLCANPLLVNTDPRSRFLTSKYNPARTSTPQGAIGSGSVSQSIYSVESPGGYMIWGMTLPSWYWDTFCRIHKNPWPLENFDQVIYYEVEEEELTNLNTQFLTKRLTYKAEETEFDFSEYSKFLKSIEKETEELQNRKREAFDVLVKEEVEDQKLWAEEKEAAKASKSAAGDLLNNSNAIKLISTMPANVFKFNFEKGDTVSLTDVYVILEAMKMEIPLKVLDKKAPADSMYRVLENIVEEGDVVNPGDTISILLRI</sequence>
<evidence type="ECO:0000313" key="10">
    <source>
        <dbReference type="EMBL" id="ODQ44615.1"/>
    </source>
</evidence>
<dbReference type="SMART" id="SM00878">
    <property type="entry name" value="Biotin_carb_C"/>
    <property type="match status" value="1"/>
</dbReference>
<dbReference type="InterPro" id="IPR005481">
    <property type="entry name" value="BC-like_N"/>
</dbReference>
<dbReference type="Gene3D" id="2.40.50.100">
    <property type="match status" value="1"/>
</dbReference>
<dbReference type="OrthoDB" id="196847at2759"/>